<dbReference type="NCBIfam" id="TIGR03667">
    <property type="entry name" value="Rv3369"/>
    <property type="match status" value="1"/>
</dbReference>
<name>A0ABS4Q6X8_9NOCA</name>
<accession>A0ABS4Q6X8</accession>
<evidence type="ECO:0000313" key="4">
    <source>
        <dbReference type="Proteomes" id="UP001519325"/>
    </source>
</evidence>
<dbReference type="PANTHER" id="PTHR35176">
    <property type="entry name" value="HEME OXYGENASE HI_0854-RELATED"/>
    <property type="match status" value="1"/>
</dbReference>
<evidence type="ECO:0000259" key="2">
    <source>
        <dbReference type="Pfam" id="PF01243"/>
    </source>
</evidence>
<dbReference type="EMBL" id="JAGGMR010000001">
    <property type="protein sequence ID" value="MBP2187450.1"/>
    <property type="molecule type" value="Genomic_DNA"/>
</dbReference>
<evidence type="ECO:0000256" key="1">
    <source>
        <dbReference type="ARBA" id="ARBA00023002"/>
    </source>
</evidence>
<dbReference type="Proteomes" id="UP001519325">
    <property type="component" value="Unassembled WGS sequence"/>
</dbReference>
<dbReference type="PANTHER" id="PTHR35176:SF4">
    <property type="entry name" value="PYRIDOXAMINE 5'-PHOSPHATE OXIDASE-RELATED FMN-BINDING"/>
    <property type="match status" value="1"/>
</dbReference>
<keyword evidence="4" id="KW-1185">Reference proteome</keyword>
<reference evidence="3 4" key="1">
    <citation type="submission" date="2021-03" db="EMBL/GenBank/DDBJ databases">
        <title>Sequencing the genomes of 1000 actinobacteria strains.</title>
        <authorList>
            <person name="Klenk H.-P."/>
        </authorList>
    </citation>
    <scope>NUCLEOTIDE SEQUENCE [LARGE SCALE GENOMIC DNA]</scope>
    <source>
        <strain evidence="3 4">DSM 45516</strain>
    </source>
</reference>
<dbReference type="Pfam" id="PF01243">
    <property type="entry name" value="PNPOx_N"/>
    <property type="match status" value="1"/>
</dbReference>
<dbReference type="InterPro" id="IPR012349">
    <property type="entry name" value="Split_barrel_FMN-bd"/>
</dbReference>
<proteinExistence type="predicted"/>
<evidence type="ECO:0000313" key="3">
    <source>
        <dbReference type="EMBL" id="MBP2187450.1"/>
    </source>
</evidence>
<dbReference type="InterPro" id="IPR052019">
    <property type="entry name" value="F420H2_bilvrd_red/Heme_oxyg"/>
</dbReference>
<sequence length="145" mass="15767">MTSTADRPVVDPATPLGAKVAPRLEQEGLIWLTTVGASGTPQPNPVWFQWRDGEFLIFSEPGQAKVRNIQRNPRVSLNLNTDGGYDVAVLTGDARIDDTAPAAEELAAYAAKYADGLRSLGMTAEKFFTDYSVAIRVVPDRLRGF</sequence>
<dbReference type="RefSeq" id="WP_209884059.1">
    <property type="nucleotide sequence ID" value="NZ_JAGGMR010000001.1"/>
</dbReference>
<protein>
    <submittedName>
        <fullName evidence="3">PPOX class probable F420-dependent enzyme</fullName>
    </submittedName>
</protein>
<dbReference type="Gene3D" id="2.30.110.10">
    <property type="entry name" value="Electron Transport, Fmn-binding Protein, Chain A"/>
    <property type="match status" value="1"/>
</dbReference>
<dbReference type="InterPro" id="IPR019966">
    <property type="entry name" value="F420-dep_enz_PPOX_Rv3369"/>
</dbReference>
<comment type="caution">
    <text evidence="3">The sequence shown here is derived from an EMBL/GenBank/DDBJ whole genome shotgun (WGS) entry which is preliminary data.</text>
</comment>
<organism evidence="3 4">
    <name type="scientific">Nocardia goodfellowii</name>
    <dbReference type="NCBI Taxonomy" id="882446"/>
    <lineage>
        <taxon>Bacteria</taxon>
        <taxon>Bacillati</taxon>
        <taxon>Actinomycetota</taxon>
        <taxon>Actinomycetes</taxon>
        <taxon>Mycobacteriales</taxon>
        <taxon>Nocardiaceae</taxon>
        <taxon>Nocardia</taxon>
    </lineage>
</organism>
<keyword evidence="1" id="KW-0560">Oxidoreductase</keyword>
<feature type="domain" description="Pyridoxamine 5'-phosphate oxidase N-terminal" evidence="2">
    <location>
        <begin position="18"/>
        <end position="114"/>
    </location>
</feature>
<dbReference type="InterPro" id="IPR011576">
    <property type="entry name" value="Pyridox_Oxase_N"/>
</dbReference>
<gene>
    <name evidence="3" type="ORF">BJ987_000351</name>
</gene>
<dbReference type="SUPFAM" id="SSF50475">
    <property type="entry name" value="FMN-binding split barrel"/>
    <property type="match status" value="1"/>
</dbReference>